<dbReference type="InterPro" id="IPR007681">
    <property type="entry name" value="Mog1"/>
</dbReference>
<reference evidence="2 3" key="1">
    <citation type="journal article" date="2013" name="BMC Genomics">
        <title>Genomics-driven discovery of the pneumocandin biosynthetic gene cluster in the fungus Glarea lozoyensis.</title>
        <authorList>
            <person name="Chen L."/>
            <person name="Yue Q."/>
            <person name="Zhang X."/>
            <person name="Xiang M."/>
            <person name="Wang C."/>
            <person name="Li S."/>
            <person name="Che Y."/>
            <person name="Ortiz-Lopez F.J."/>
            <person name="Bills G.F."/>
            <person name="Liu X."/>
            <person name="An Z."/>
        </authorList>
    </citation>
    <scope>NUCLEOTIDE SEQUENCE [LARGE SCALE GENOMIC DNA]</scope>
    <source>
        <strain evidence="3">ATCC 20868 / MF5171</strain>
    </source>
</reference>
<dbReference type="RefSeq" id="XP_008085208.1">
    <property type="nucleotide sequence ID" value="XM_008087017.1"/>
</dbReference>
<dbReference type="EMBL" id="KE145369">
    <property type="protein sequence ID" value="EPE27849.1"/>
    <property type="molecule type" value="Genomic_DNA"/>
</dbReference>
<dbReference type="STRING" id="1116229.S3CS15"/>
<name>S3CS15_GLAL2</name>
<keyword evidence="3" id="KW-1185">Reference proteome</keyword>
<dbReference type="GeneID" id="19463695"/>
<dbReference type="GO" id="GO:0006606">
    <property type="term" value="P:protein import into nucleus"/>
    <property type="evidence" value="ECO:0007669"/>
    <property type="project" value="TreeGrafter"/>
</dbReference>
<evidence type="ECO:0000313" key="2">
    <source>
        <dbReference type="EMBL" id="EPE27849.1"/>
    </source>
</evidence>
<feature type="compositionally biased region" description="Low complexity" evidence="1">
    <location>
        <begin position="87"/>
        <end position="107"/>
    </location>
</feature>
<feature type="region of interest" description="Disordered" evidence="1">
    <location>
        <begin position="394"/>
        <end position="421"/>
    </location>
</feature>
<dbReference type="GO" id="GO:0005085">
    <property type="term" value="F:guanyl-nucleotide exchange factor activity"/>
    <property type="evidence" value="ECO:0007669"/>
    <property type="project" value="TreeGrafter"/>
</dbReference>
<evidence type="ECO:0000256" key="1">
    <source>
        <dbReference type="SAM" id="MobiDB-lite"/>
    </source>
</evidence>
<dbReference type="HOGENOM" id="CLU_023133_1_0_1"/>
<evidence type="ECO:0000313" key="3">
    <source>
        <dbReference type="Proteomes" id="UP000016922"/>
    </source>
</evidence>
<accession>S3CS15</accession>
<feature type="compositionally biased region" description="Acidic residues" evidence="1">
    <location>
        <begin position="122"/>
        <end position="132"/>
    </location>
</feature>
<gene>
    <name evidence="2" type="ORF">GLAREA_04640</name>
</gene>
<dbReference type="GO" id="GO:0031267">
    <property type="term" value="F:small GTPase binding"/>
    <property type="evidence" value="ECO:0007669"/>
    <property type="project" value="TreeGrafter"/>
</dbReference>
<dbReference type="CDD" id="cd18724">
    <property type="entry name" value="PIN_LabA-like"/>
    <property type="match status" value="1"/>
</dbReference>
<dbReference type="eggNOG" id="ENOG502S3QT">
    <property type="taxonomic scope" value="Eukaryota"/>
</dbReference>
<feature type="region of interest" description="Disordered" evidence="1">
    <location>
        <begin position="74"/>
        <end position="133"/>
    </location>
</feature>
<organism evidence="2 3">
    <name type="scientific">Glarea lozoyensis (strain ATCC 20868 / MF5171)</name>
    <dbReference type="NCBI Taxonomy" id="1116229"/>
    <lineage>
        <taxon>Eukaryota</taxon>
        <taxon>Fungi</taxon>
        <taxon>Dikarya</taxon>
        <taxon>Ascomycota</taxon>
        <taxon>Pezizomycotina</taxon>
        <taxon>Leotiomycetes</taxon>
        <taxon>Helotiales</taxon>
        <taxon>Helotiaceae</taxon>
        <taxon>Glarea</taxon>
    </lineage>
</organism>
<dbReference type="GO" id="GO:0005634">
    <property type="term" value="C:nucleus"/>
    <property type="evidence" value="ECO:0007669"/>
    <property type="project" value="TreeGrafter"/>
</dbReference>
<protein>
    <submittedName>
        <fullName evidence="2">Uncharacterized protein</fullName>
    </submittedName>
</protein>
<sequence>MAEEAATAINNDWNLDAARRLLRAFTVSPTSFDRPNAATDAAADNFDVAAYDPSESEPTSLGDFDRLWRFRGVPTGSHPHRSRHGSTESSSSSISSAGSTAPSSAPEIASDGADGVGKGLDTDEATEGEDFSDFVNRNKAVRWKDEVSGLELSTTRRRSAAPSATDVDVEKLSKLIRMEDRAFGNLLFNSVMGQSRGEHSAGGSTTPTFHMTLRSAKKHGLIPAILPAAPPSLSLTPPSYLDTRLIQPRLALTATEKKALLVRKLREKKLLAQDFDASLAVARWGENVRSDGLHVFVDLSNINIGFFNELKKLRGIGKGNSPKMPPIAFHSLAFILERNRPVFRRVLAGSHGGLMHGHRARRPDHMYDAEKCGYELNILEPVFKVKSLAPVRKNRNGTGNGYATTSGHSSGSDGPTPGTQVRQEQCVDEILQMKMLESLVDVEEPSTLVLASGDGAEAEYSGGFLKMVERFLRKGWNVELFAWSDGLSMEYRSKSFTSRWNGRFRVIELDDFSEVLLAMYADDFPERMKAAL</sequence>
<dbReference type="OrthoDB" id="5590473at2759"/>
<dbReference type="OMA" id="IRMEDRA"/>
<dbReference type="Proteomes" id="UP000016922">
    <property type="component" value="Unassembled WGS sequence"/>
</dbReference>
<feature type="compositionally biased region" description="Polar residues" evidence="1">
    <location>
        <begin position="401"/>
        <end position="421"/>
    </location>
</feature>
<dbReference type="PANTHER" id="PTHR15837:SF5">
    <property type="entry name" value="NYN DOMAIN-CONTAINING PROTEIN"/>
    <property type="match status" value="1"/>
</dbReference>
<dbReference type="PANTHER" id="PTHR15837">
    <property type="entry name" value="RAN GUANINE NUCLEOTIDE RELEASE FACTOR"/>
    <property type="match status" value="1"/>
</dbReference>
<dbReference type="KEGG" id="glz:GLAREA_04640"/>
<dbReference type="AlphaFoldDB" id="S3CS15"/>
<proteinExistence type="predicted"/>
<dbReference type="Gene3D" id="3.40.50.1010">
    <property type="entry name" value="5'-nuclease"/>
    <property type="match status" value="1"/>
</dbReference>